<evidence type="ECO:0000256" key="3">
    <source>
        <dbReference type="ARBA" id="ARBA00007132"/>
    </source>
</evidence>
<dbReference type="GO" id="GO:0000439">
    <property type="term" value="C:transcription factor TFIIH core complex"/>
    <property type="evidence" value="ECO:0007669"/>
    <property type="project" value="InterPro"/>
</dbReference>
<evidence type="ECO:0000256" key="2">
    <source>
        <dbReference type="ARBA" id="ARBA00004123"/>
    </source>
</evidence>
<dbReference type="PANTHER" id="PTHR13152:SF0">
    <property type="entry name" value="GENERAL TRANSCRIPTION FACTOR IIH SUBUNIT 4"/>
    <property type="match status" value="1"/>
</dbReference>
<comment type="function">
    <text evidence="1">Component of the general transcription and DNA repair factor IIH (TFIIH) core complex, which is involved in general and transcription-coupled nucleotide excision repair (NER) of damaged DNA and, when complexed to TFIIK, in RNA transcription by RNA polymerase II. In NER, TFIIH acts by opening DNA around the lesion to allow the excision of the damaged oligonucleotide and its replacement by a new DNA fragment. In transcription, TFIIH has an essential role in transcription initiation. When the pre-initiation complex (PIC) has been established, TFIIH is required for promoter opening and promoter escape. Phosphorylation of the C-terminal tail (CTD) of the largest subunit of RNA polymerase II by the kinase module TFIIK controls the initiation of transcription.</text>
</comment>
<evidence type="ECO:0000256" key="9">
    <source>
        <dbReference type="RuleBase" id="RU364024"/>
    </source>
</evidence>
<comment type="function">
    <text evidence="9">Component of the general transcription and DNA repair factor IIH (TFIIH) core complex which is involved in general and transcription-coupled nucleotide excision repair (NER) of damaged DNA.</text>
</comment>
<evidence type="ECO:0000313" key="12">
    <source>
        <dbReference type="Proteomes" id="UP000275078"/>
    </source>
</evidence>
<dbReference type="STRING" id="1160509.A0A3N4HVZ5"/>
<keyword evidence="7 9" id="KW-0234">DNA repair</keyword>
<dbReference type="GO" id="GO:0001671">
    <property type="term" value="F:ATPase activator activity"/>
    <property type="evidence" value="ECO:0007669"/>
    <property type="project" value="InterPro"/>
</dbReference>
<keyword evidence="4 9" id="KW-0227">DNA damage</keyword>
<dbReference type="FunFam" id="3.30.70.2610:FF:000001">
    <property type="entry name" value="General transcription factor IIH subunit 4"/>
    <property type="match status" value="1"/>
</dbReference>
<evidence type="ECO:0000256" key="5">
    <source>
        <dbReference type="ARBA" id="ARBA00023015"/>
    </source>
</evidence>
<sequence length="458" mass="52040">MSGSLQSFEQLEALPPATFKKLYQEPCTTLALFRRMLPNLAKSIVMAMLYQDDPVPMSFINAWVKPTSRREKEMALGKLRRLCITSEKNQKLTLDATFKASFREALTGGSRSFGTPCTTEDKHPVTVEYLDNYATAQWEAILHYMVGTESERKPSEGVMRLLVAGGLMEKRSRRAEITQAGFSFLLQDANTQVWTLLLQYLSMAASLRMDHVEILHFFMLLGSLDLGQAYSKAGLTPTQLNMLEDLRDYGIVYQRKSSSDRYYPTRLATTLTSESAALRTVQQGFDAAMSQSGQGFIVVETNYRLYAYTSSPLQISLLAFFARLSQRYPNLVTGKISRQSIRQAIRMGITASQIIDYLTVNAHPQLRKNTPVLPPTVVDQIRLWQIEGERMKATPGSLIRDFSTERDYRETLNYAEELGVLLWRNDQKRWFFVSRHEQIADFIAQRARAQAAKAQGRA</sequence>
<name>A0A3N4HVZ5_ASCIM</name>
<feature type="domain" description="Transcription factor Tfb2 C-terminal" evidence="10">
    <location>
        <begin position="379"/>
        <end position="443"/>
    </location>
</feature>
<dbReference type="Gene3D" id="3.30.70.2610">
    <property type="match status" value="1"/>
</dbReference>
<gene>
    <name evidence="11" type="ORF">BJ508DRAFT_417756</name>
</gene>
<comment type="similarity">
    <text evidence="3 9">Belongs to the TFB2 family.</text>
</comment>
<dbReference type="GO" id="GO:0006366">
    <property type="term" value="P:transcription by RNA polymerase II"/>
    <property type="evidence" value="ECO:0007669"/>
    <property type="project" value="UniProtKB-ARBA"/>
</dbReference>
<evidence type="ECO:0000256" key="4">
    <source>
        <dbReference type="ARBA" id="ARBA00022763"/>
    </source>
</evidence>
<keyword evidence="6 9" id="KW-0804">Transcription</keyword>
<evidence type="ECO:0000259" key="10">
    <source>
        <dbReference type="Pfam" id="PF18307"/>
    </source>
</evidence>
<evidence type="ECO:0000256" key="7">
    <source>
        <dbReference type="ARBA" id="ARBA00023204"/>
    </source>
</evidence>
<comment type="subcellular location">
    <subcellularLocation>
        <location evidence="2 9">Nucleus</location>
    </subcellularLocation>
</comment>
<dbReference type="Proteomes" id="UP000275078">
    <property type="component" value="Unassembled WGS sequence"/>
</dbReference>
<dbReference type="GO" id="GO:0005675">
    <property type="term" value="C:transcription factor TFIIH holo complex"/>
    <property type="evidence" value="ECO:0007669"/>
    <property type="project" value="TreeGrafter"/>
</dbReference>
<evidence type="ECO:0000256" key="6">
    <source>
        <dbReference type="ARBA" id="ARBA00023163"/>
    </source>
</evidence>
<reference evidence="11 12" key="1">
    <citation type="journal article" date="2018" name="Nat. Ecol. Evol.">
        <title>Pezizomycetes genomes reveal the molecular basis of ectomycorrhizal truffle lifestyle.</title>
        <authorList>
            <person name="Murat C."/>
            <person name="Payen T."/>
            <person name="Noel B."/>
            <person name="Kuo A."/>
            <person name="Morin E."/>
            <person name="Chen J."/>
            <person name="Kohler A."/>
            <person name="Krizsan K."/>
            <person name="Balestrini R."/>
            <person name="Da Silva C."/>
            <person name="Montanini B."/>
            <person name="Hainaut M."/>
            <person name="Levati E."/>
            <person name="Barry K.W."/>
            <person name="Belfiori B."/>
            <person name="Cichocki N."/>
            <person name="Clum A."/>
            <person name="Dockter R.B."/>
            <person name="Fauchery L."/>
            <person name="Guy J."/>
            <person name="Iotti M."/>
            <person name="Le Tacon F."/>
            <person name="Lindquist E.A."/>
            <person name="Lipzen A."/>
            <person name="Malagnac F."/>
            <person name="Mello A."/>
            <person name="Molinier V."/>
            <person name="Miyauchi S."/>
            <person name="Poulain J."/>
            <person name="Riccioni C."/>
            <person name="Rubini A."/>
            <person name="Sitrit Y."/>
            <person name="Splivallo R."/>
            <person name="Traeger S."/>
            <person name="Wang M."/>
            <person name="Zifcakova L."/>
            <person name="Wipf D."/>
            <person name="Zambonelli A."/>
            <person name="Paolocci F."/>
            <person name="Nowrousian M."/>
            <person name="Ottonello S."/>
            <person name="Baldrian P."/>
            <person name="Spatafora J.W."/>
            <person name="Henrissat B."/>
            <person name="Nagy L.G."/>
            <person name="Aury J.M."/>
            <person name="Wincker P."/>
            <person name="Grigoriev I.V."/>
            <person name="Bonfante P."/>
            <person name="Martin F.M."/>
        </authorList>
    </citation>
    <scope>NUCLEOTIDE SEQUENCE [LARGE SCALE GENOMIC DNA]</scope>
    <source>
        <strain evidence="11 12">RN42</strain>
    </source>
</reference>
<evidence type="ECO:0000313" key="11">
    <source>
        <dbReference type="EMBL" id="RPA76030.1"/>
    </source>
</evidence>
<keyword evidence="5 9" id="KW-0805">Transcription regulation</keyword>
<organism evidence="11 12">
    <name type="scientific">Ascobolus immersus RN42</name>
    <dbReference type="NCBI Taxonomy" id="1160509"/>
    <lineage>
        <taxon>Eukaryota</taxon>
        <taxon>Fungi</taxon>
        <taxon>Dikarya</taxon>
        <taxon>Ascomycota</taxon>
        <taxon>Pezizomycotina</taxon>
        <taxon>Pezizomycetes</taxon>
        <taxon>Pezizales</taxon>
        <taxon>Ascobolaceae</taxon>
        <taxon>Ascobolus</taxon>
    </lineage>
</organism>
<evidence type="ECO:0000256" key="8">
    <source>
        <dbReference type="ARBA" id="ARBA00023242"/>
    </source>
</evidence>
<dbReference type="Pfam" id="PF18307">
    <property type="entry name" value="Tfb2_C"/>
    <property type="match status" value="1"/>
</dbReference>
<dbReference type="GO" id="GO:0006289">
    <property type="term" value="P:nucleotide-excision repair"/>
    <property type="evidence" value="ECO:0007669"/>
    <property type="project" value="InterPro"/>
</dbReference>
<dbReference type="EMBL" id="ML119752">
    <property type="protein sequence ID" value="RPA76030.1"/>
    <property type="molecule type" value="Genomic_DNA"/>
</dbReference>
<dbReference type="InterPro" id="IPR040662">
    <property type="entry name" value="Tfb2_C"/>
</dbReference>
<proteinExistence type="inferred from homology"/>
<dbReference type="NCBIfam" id="TIGR00625">
    <property type="entry name" value="tfb2"/>
    <property type="match status" value="1"/>
</dbReference>
<dbReference type="InterPro" id="IPR004598">
    <property type="entry name" value="TFIIH_p52/Tfb2"/>
</dbReference>
<dbReference type="Pfam" id="PF03849">
    <property type="entry name" value="Tfb2"/>
    <property type="match status" value="1"/>
</dbReference>
<dbReference type="AlphaFoldDB" id="A0A3N4HVZ5"/>
<dbReference type="PANTHER" id="PTHR13152">
    <property type="entry name" value="TFIIH, POLYPEPTIDE 4"/>
    <property type="match status" value="1"/>
</dbReference>
<accession>A0A3N4HVZ5</accession>
<keyword evidence="8 9" id="KW-0539">Nucleus</keyword>
<keyword evidence="12" id="KW-1185">Reference proteome</keyword>
<dbReference type="GO" id="GO:0003690">
    <property type="term" value="F:double-stranded DNA binding"/>
    <property type="evidence" value="ECO:0007669"/>
    <property type="project" value="TreeGrafter"/>
</dbReference>
<dbReference type="OrthoDB" id="364513at2759"/>
<evidence type="ECO:0000256" key="1">
    <source>
        <dbReference type="ARBA" id="ARBA00002817"/>
    </source>
</evidence>
<protein>
    <recommendedName>
        <fullName evidence="9">RNA polymerase II transcription factor B subunit 2</fullName>
    </recommendedName>
</protein>